<proteinExistence type="predicted"/>
<protein>
    <submittedName>
        <fullName evidence="1">Uncharacterized protein</fullName>
    </submittedName>
</protein>
<sequence length="50" mass="5993">MEFFRQLIIKILESSILGEKEKKILKLLKDGQDLNFKEKQELEEIIDNMI</sequence>
<dbReference type="EMBL" id="AP027059">
    <property type="protein sequence ID" value="BDU50444.1"/>
    <property type="molecule type" value="Genomic_DNA"/>
</dbReference>
<organism evidence="1 2">
    <name type="scientific">Haliovirga abyssi</name>
    <dbReference type="NCBI Taxonomy" id="2996794"/>
    <lineage>
        <taxon>Bacteria</taxon>
        <taxon>Fusobacteriati</taxon>
        <taxon>Fusobacteriota</taxon>
        <taxon>Fusobacteriia</taxon>
        <taxon>Fusobacteriales</taxon>
        <taxon>Haliovirgaceae</taxon>
        <taxon>Haliovirga</taxon>
    </lineage>
</organism>
<dbReference type="KEGG" id="haby:HLVA_10130"/>
<dbReference type="Proteomes" id="UP001321582">
    <property type="component" value="Chromosome"/>
</dbReference>
<name>A0AAU9DI63_9FUSO</name>
<evidence type="ECO:0000313" key="2">
    <source>
        <dbReference type="Proteomes" id="UP001321582"/>
    </source>
</evidence>
<evidence type="ECO:0000313" key="1">
    <source>
        <dbReference type="EMBL" id="BDU50444.1"/>
    </source>
</evidence>
<keyword evidence="2" id="KW-1185">Reference proteome</keyword>
<reference evidence="1 2" key="1">
    <citation type="submission" date="2022-11" db="EMBL/GenBank/DDBJ databases">
        <title>Haliovirga abyssi gen. nov., sp. nov., a mesophilic fermentative bacterium isolated from the Iheya North hydrothermal field and the proposal of Haliovirgaceae fam. nov.</title>
        <authorList>
            <person name="Miyazaki U."/>
            <person name="Tame A."/>
            <person name="Miyazaki J."/>
            <person name="Takai K."/>
            <person name="Sawayama S."/>
            <person name="Kitajima M."/>
            <person name="Okamoto A."/>
            <person name="Nakagawa S."/>
        </authorList>
    </citation>
    <scope>NUCLEOTIDE SEQUENCE [LARGE SCALE GENOMIC DNA]</scope>
    <source>
        <strain evidence="1 2">IC12</strain>
    </source>
</reference>
<dbReference type="RefSeq" id="WP_307905373.1">
    <property type="nucleotide sequence ID" value="NZ_AP027059.1"/>
</dbReference>
<accession>A0AAU9DI63</accession>
<dbReference type="AlphaFoldDB" id="A0AAU9DI63"/>
<gene>
    <name evidence="1" type="ORF">HLVA_10130</name>
</gene>